<feature type="compositionally biased region" description="Basic residues" evidence="1">
    <location>
        <begin position="7"/>
        <end position="24"/>
    </location>
</feature>
<dbReference type="CTD" id="182073"/>
<dbReference type="PhylomeDB" id="Q17565"/>
<dbReference type="GeneID" id="182073"/>
<dbReference type="UCSC" id="C01G5.3">
    <property type="organism name" value="c. elegans"/>
</dbReference>
<dbReference type="eggNOG" id="ENOG502SVY6">
    <property type="taxonomic scope" value="Eukaryota"/>
</dbReference>
<name>Q17565_CAEEL</name>
<evidence type="ECO:0000313" key="4">
    <source>
        <dbReference type="WormBase" id="C01G5.3"/>
    </source>
</evidence>
<dbReference type="PaxDb" id="6239-C01G5.3"/>
<dbReference type="Proteomes" id="UP000001940">
    <property type="component" value="Chromosome IV"/>
</dbReference>
<dbReference type="PANTHER" id="PTHR21592:SF7">
    <property type="entry name" value="DNA-DIRECTED RNA POLYMERASE III SUBUNIT RPC4-RELATED"/>
    <property type="match status" value="1"/>
</dbReference>
<feature type="region of interest" description="Disordered" evidence="1">
    <location>
        <begin position="1"/>
        <end position="105"/>
    </location>
</feature>
<dbReference type="AlphaFoldDB" id="Q17565"/>
<dbReference type="AGR" id="WB:WBGene00015305"/>
<evidence type="ECO:0000313" key="2">
    <source>
        <dbReference type="EMBL" id="CCD62444.2"/>
    </source>
</evidence>
<dbReference type="PIR" id="T30997">
    <property type="entry name" value="T30997"/>
</dbReference>
<protein>
    <submittedName>
        <fullName evidence="2">DNA-directed RNA polymerase III subunit RPC5</fullName>
    </submittedName>
</protein>
<proteinExistence type="predicted"/>
<sequence>MGLFSKRGSKRKTQKKNSKQKKRSKPNDKKPRQKSKGSRTPTDVSVGTPEKDKNLKDEGGKKVEKMKKKKKDDSRTEDFREQQEDAVKDDEDVQPSKGLIPTRFDQDMNLEVTSRDVDETEVERVFRMFTAEKKNATRITAPIDEKSKLLMDRMPAKKPYPSKYNKDNGLFLVDERSSFFTKTPDTKKIPQGSADTYDQYRKLADVRKMTTVNVLNEDGIPFWAVNPEPNEEELSSTAPAISIGSEHLELYRHKQITLHTIKNTKLVLNEIQPLSEMMKRDDIHFTPELVFSNTIRSLINSQRMDGETRKESKLDENRKSDRLKIEDKKPEEYVYLSQSD</sequence>
<accession>Q17565</accession>
<gene>
    <name evidence="2 4" type="ORF">C01G5.3</name>
    <name evidence="2" type="ORF">CELE_C01G5.3</name>
</gene>
<dbReference type="Pfam" id="PF05867">
    <property type="entry name" value="DUF851"/>
    <property type="match status" value="1"/>
</dbReference>
<reference evidence="2 3" key="1">
    <citation type="journal article" date="1998" name="Science">
        <title>Genome sequence of the nematode C. elegans: a platform for investigating biology.</title>
        <authorList>
            <consortium name="The C. elegans sequencing consortium"/>
            <person name="Sulson J.E."/>
            <person name="Waterston R."/>
        </authorList>
    </citation>
    <scope>NUCLEOTIDE SEQUENCE [LARGE SCALE GENOMIC DNA]</scope>
    <source>
        <strain evidence="2 3">Bristol N2</strain>
    </source>
</reference>
<dbReference type="RefSeq" id="NP_500996.2">
    <property type="nucleotide sequence ID" value="NM_068595.4"/>
</dbReference>
<dbReference type="WormBase" id="C01G5.3">
    <property type="protein sequence ID" value="CE47692"/>
    <property type="gene ID" value="WBGene00015305"/>
</dbReference>
<dbReference type="STRING" id="6239.C01G5.3.1"/>
<organism evidence="2 3">
    <name type="scientific">Caenorhabditis elegans</name>
    <dbReference type="NCBI Taxonomy" id="6239"/>
    <lineage>
        <taxon>Eukaryota</taxon>
        <taxon>Metazoa</taxon>
        <taxon>Ecdysozoa</taxon>
        <taxon>Nematoda</taxon>
        <taxon>Chromadorea</taxon>
        <taxon>Rhabditida</taxon>
        <taxon>Rhabditina</taxon>
        <taxon>Rhabditomorpha</taxon>
        <taxon>Rhabditoidea</taxon>
        <taxon>Rhabditidae</taxon>
        <taxon>Peloderinae</taxon>
        <taxon>Caenorhabditis</taxon>
    </lineage>
</organism>
<feature type="compositionally biased region" description="Basic and acidic residues" evidence="1">
    <location>
        <begin position="49"/>
        <end position="63"/>
    </location>
</feature>
<keyword evidence="3" id="KW-1185">Reference proteome</keyword>
<dbReference type="Bgee" id="WBGene00015305">
    <property type="expression patterns" value="Expressed in larva and 1 other cell type or tissue"/>
</dbReference>
<dbReference type="InterPro" id="IPR008569">
    <property type="entry name" value="DUF851"/>
</dbReference>
<dbReference type="GO" id="GO:0000428">
    <property type="term" value="C:DNA-directed RNA polymerase complex"/>
    <property type="evidence" value="ECO:0007669"/>
    <property type="project" value="UniProtKB-KW"/>
</dbReference>
<keyword evidence="2" id="KW-0240">DNA-directed RNA polymerase</keyword>
<evidence type="ECO:0000256" key="1">
    <source>
        <dbReference type="SAM" id="MobiDB-lite"/>
    </source>
</evidence>
<dbReference type="PANTHER" id="PTHR21592">
    <property type="entry name" value="CHROMOSOME UNDETERMINED SCAFFOLD_25, WHOLE GENOME SHOTGUN SEQUENCE"/>
    <property type="match status" value="1"/>
</dbReference>
<keyword evidence="2" id="KW-0804">Transcription</keyword>
<feature type="compositionally biased region" description="Basic and acidic residues" evidence="1">
    <location>
        <begin position="71"/>
        <end position="86"/>
    </location>
</feature>
<feature type="compositionally biased region" description="Basic and acidic residues" evidence="1">
    <location>
        <begin position="304"/>
        <end position="323"/>
    </location>
</feature>
<dbReference type="HOGENOM" id="CLU_068326_0_0_1"/>
<dbReference type="FunCoup" id="Q17565">
    <property type="interactions" value="4"/>
</dbReference>
<dbReference type="EMBL" id="BX284604">
    <property type="protein sequence ID" value="CCD62444.2"/>
    <property type="molecule type" value="Genomic_DNA"/>
</dbReference>
<feature type="region of interest" description="Disordered" evidence="1">
    <location>
        <begin position="303"/>
        <end position="323"/>
    </location>
</feature>
<dbReference type="OrthoDB" id="5867859at2759"/>
<dbReference type="KEGG" id="cel:CELE_C01G5.3"/>
<dbReference type="InParanoid" id="Q17565"/>
<evidence type="ECO:0000313" key="3">
    <source>
        <dbReference type="Proteomes" id="UP000001940"/>
    </source>
</evidence>